<feature type="chain" id="PRO_5026059546" evidence="1">
    <location>
        <begin position="18"/>
        <end position="192"/>
    </location>
</feature>
<feature type="domain" description="Fimbrial-type adhesion" evidence="2">
    <location>
        <begin position="45"/>
        <end position="192"/>
    </location>
</feature>
<name>A0A5Y5TA32_SALER</name>
<evidence type="ECO:0000259" key="2">
    <source>
        <dbReference type="Pfam" id="PF00419"/>
    </source>
</evidence>
<dbReference type="PANTHER" id="PTHR33420">
    <property type="entry name" value="FIMBRIAL SUBUNIT ELFA-RELATED"/>
    <property type="match status" value="1"/>
</dbReference>
<dbReference type="SUPFAM" id="SSF49401">
    <property type="entry name" value="Bacterial adhesins"/>
    <property type="match status" value="1"/>
</dbReference>
<dbReference type="InterPro" id="IPR000259">
    <property type="entry name" value="Adhesion_dom_fimbrial"/>
</dbReference>
<dbReference type="InterPro" id="IPR008966">
    <property type="entry name" value="Adhesion_dom_sf"/>
</dbReference>
<dbReference type="GO" id="GO:0043709">
    <property type="term" value="P:cell adhesion involved in single-species biofilm formation"/>
    <property type="evidence" value="ECO:0007669"/>
    <property type="project" value="TreeGrafter"/>
</dbReference>
<keyword evidence="1" id="KW-0732">Signal</keyword>
<sequence>MRWTIIFLSLICTQVMALSPSFPPYGMSLPEYWGEENVWWHGRTTFSGKVIVPACTLAMEDAWQSVDMGETPVRELQNSHVGPGKIFRLRLRDCELAGTGKRVFTGSRVRVTFDGVHGENPEQFSTTGQATGVDLQIRDEQGYPARAGEVMPPLQLTGNEQGLNYTLRMVRNGKPLSAGSYYAALRFKVDYE</sequence>
<evidence type="ECO:0000313" key="3">
    <source>
        <dbReference type="EMBL" id="ECK5213809.1"/>
    </source>
</evidence>
<proteinExistence type="predicted"/>
<dbReference type="PANTHER" id="PTHR33420:SF26">
    <property type="entry name" value="FIMBRIAL SUBUNIT"/>
    <property type="match status" value="1"/>
</dbReference>
<organism evidence="3">
    <name type="scientific">Salmonella enterica</name>
    <name type="common">Salmonella choleraesuis</name>
    <dbReference type="NCBI Taxonomy" id="28901"/>
    <lineage>
        <taxon>Bacteria</taxon>
        <taxon>Pseudomonadati</taxon>
        <taxon>Pseudomonadota</taxon>
        <taxon>Gammaproteobacteria</taxon>
        <taxon>Enterobacterales</taxon>
        <taxon>Enterobacteriaceae</taxon>
        <taxon>Salmonella</taxon>
    </lineage>
</organism>
<accession>A0A5Y5TA32</accession>
<dbReference type="AlphaFoldDB" id="A0A5Y5TA32"/>
<dbReference type="InterPro" id="IPR036937">
    <property type="entry name" value="Adhesion_dom_fimbrial_sf"/>
</dbReference>
<protein>
    <submittedName>
        <fullName evidence="3">Type 1 fimbrial protein</fullName>
    </submittedName>
</protein>
<dbReference type="Pfam" id="PF00419">
    <property type="entry name" value="Fimbrial"/>
    <property type="match status" value="1"/>
</dbReference>
<gene>
    <name evidence="3" type="ORF">FRL26_08940</name>
</gene>
<evidence type="ECO:0000256" key="1">
    <source>
        <dbReference type="SAM" id="SignalP"/>
    </source>
</evidence>
<comment type="caution">
    <text evidence="3">The sequence shown here is derived from an EMBL/GenBank/DDBJ whole genome shotgun (WGS) entry which is preliminary data.</text>
</comment>
<dbReference type="EMBL" id="AAJCCP010000007">
    <property type="protein sequence ID" value="ECK5213809.1"/>
    <property type="molecule type" value="Genomic_DNA"/>
</dbReference>
<dbReference type="Gene3D" id="2.60.40.1090">
    <property type="entry name" value="Fimbrial-type adhesion domain"/>
    <property type="match status" value="1"/>
</dbReference>
<feature type="signal peptide" evidence="1">
    <location>
        <begin position="1"/>
        <end position="17"/>
    </location>
</feature>
<dbReference type="GO" id="GO:0009289">
    <property type="term" value="C:pilus"/>
    <property type="evidence" value="ECO:0007669"/>
    <property type="project" value="InterPro"/>
</dbReference>
<reference evidence="3" key="1">
    <citation type="submission" date="2019-08" db="EMBL/GenBank/DDBJ databases">
        <authorList>
            <consortium name="PulseNet: The National Subtyping Network for Foodborne Disease Surveillance"/>
            <person name="Tarr C.L."/>
            <person name="Trees E."/>
            <person name="Katz L.S."/>
            <person name="Carleton-Romer H.A."/>
            <person name="Stroika S."/>
            <person name="Kucerova Z."/>
            <person name="Roache K.F."/>
            <person name="Sabol A.L."/>
            <person name="Besser J."/>
            <person name="Gerner-Smidt P."/>
        </authorList>
    </citation>
    <scope>NUCLEOTIDE SEQUENCE</scope>
    <source>
        <strain evidence="3">PNUSAS086289</strain>
    </source>
</reference>
<dbReference type="InterPro" id="IPR050263">
    <property type="entry name" value="Bact_Fimbrial_Adh_Pro"/>
</dbReference>